<keyword evidence="13" id="KW-1185">Reference proteome</keyword>
<dbReference type="Gene3D" id="3.20.20.80">
    <property type="entry name" value="Glycosidases"/>
    <property type="match status" value="1"/>
</dbReference>
<keyword evidence="7 9" id="KW-0326">Glycosidase</keyword>
<evidence type="ECO:0000256" key="5">
    <source>
        <dbReference type="ARBA" id="ARBA00022801"/>
    </source>
</evidence>
<accession>A0A5C6DZH5</accession>
<name>A0A5C6DZH5_9BACT</name>
<evidence type="ECO:0000256" key="3">
    <source>
        <dbReference type="ARBA" id="ARBA00022651"/>
    </source>
</evidence>
<comment type="similarity">
    <text evidence="2 9">Belongs to the glycosyl hydrolase 10 (cellulase F) family.</text>
</comment>
<dbReference type="InterPro" id="IPR044846">
    <property type="entry name" value="GH10"/>
</dbReference>
<feature type="signal peptide" evidence="10">
    <location>
        <begin position="1"/>
        <end position="23"/>
    </location>
</feature>
<evidence type="ECO:0000256" key="6">
    <source>
        <dbReference type="ARBA" id="ARBA00023277"/>
    </source>
</evidence>
<dbReference type="PANTHER" id="PTHR31490:SF88">
    <property type="entry name" value="BETA-XYLANASE"/>
    <property type="match status" value="1"/>
</dbReference>
<evidence type="ECO:0000256" key="2">
    <source>
        <dbReference type="ARBA" id="ARBA00007495"/>
    </source>
</evidence>
<evidence type="ECO:0000256" key="1">
    <source>
        <dbReference type="ARBA" id="ARBA00000681"/>
    </source>
</evidence>
<dbReference type="Pfam" id="PF00331">
    <property type="entry name" value="Glyco_hydro_10"/>
    <property type="match status" value="1"/>
</dbReference>
<comment type="catalytic activity">
    <reaction evidence="1 9">
        <text>Endohydrolysis of (1-&gt;4)-beta-D-xylosidic linkages in xylans.</text>
        <dbReference type="EC" id="3.2.1.8"/>
    </reaction>
</comment>
<dbReference type="RefSeq" id="WP_146525079.1">
    <property type="nucleotide sequence ID" value="NZ_SJPV01000002.1"/>
</dbReference>
<evidence type="ECO:0000313" key="13">
    <source>
        <dbReference type="Proteomes" id="UP000319143"/>
    </source>
</evidence>
<evidence type="ECO:0000313" key="12">
    <source>
        <dbReference type="EMBL" id="TWU40466.1"/>
    </source>
</evidence>
<evidence type="ECO:0000256" key="9">
    <source>
        <dbReference type="RuleBase" id="RU361174"/>
    </source>
</evidence>
<sequence precursor="true">MMRVQSLFCAGLQLFVLSVCVSASDVTPADPADLYRDADARIEKYRKADVSITVLDSVGQPVSGAEVHLQQTRHAFLFGSNIFTWQIEDAPNLQQAYRGQFTDLLNFATAGFYWPSYEPAKGKTRFEDRAACARWCQQQGIVLKGHPLAWNYSDPRWIPDDSKAIFAFQLGRITDCVTRFNGLINTWDVVNEPTHVDRQEFKDRAPKMTRMWMDVGQIEFAKSCFEAARKANPEATLLVNDYRVDEPYAEVIRQLVDADGKPLYDKIGIQSHQHGGAWSNEKIWETCERFAAFGVPLHFTETTILSGERKWRADEDRTPWPSTDEGEAYQSKEVERFYTMLYSHPSVEAITWWDFSDYHAWKRAPAGLLRDDMTAKPAYHTLMSLIHDKWWTEEQLMSGPDGKAACRATYGDYEVTVTRNGKSPVVVRATVAREQERAIVVRLP</sequence>
<evidence type="ECO:0000259" key="11">
    <source>
        <dbReference type="PROSITE" id="PS51760"/>
    </source>
</evidence>
<reference evidence="12 13" key="1">
    <citation type="submission" date="2019-02" db="EMBL/GenBank/DDBJ databases">
        <title>Deep-cultivation of Planctomycetes and their phenomic and genomic characterization uncovers novel biology.</title>
        <authorList>
            <person name="Wiegand S."/>
            <person name="Jogler M."/>
            <person name="Boedeker C."/>
            <person name="Pinto D."/>
            <person name="Vollmers J."/>
            <person name="Rivas-Marin E."/>
            <person name="Kohn T."/>
            <person name="Peeters S.H."/>
            <person name="Heuer A."/>
            <person name="Rast P."/>
            <person name="Oberbeckmann S."/>
            <person name="Bunk B."/>
            <person name="Jeske O."/>
            <person name="Meyerdierks A."/>
            <person name="Storesund J.E."/>
            <person name="Kallscheuer N."/>
            <person name="Luecker S."/>
            <person name="Lage O.M."/>
            <person name="Pohl T."/>
            <person name="Merkel B.J."/>
            <person name="Hornburger P."/>
            <person name="Mueller R.-W."/>
            <person name="Bruemmer F."/>
            <person name="Labrenz M."/>
            <person name="Spormann A.M."/>
            <person name="Op Den Camp H."/>
            <person name="Overmann J."/>
            <person name="Amann R."/>
            <person name="Jetten M.S.M."/>
            <person name="Mascher T."/>
            <person name="Medema M.H."/>
            <person name="Devos D.P."/>
            <person name="Kaster A.-K."/>
            <person name="Ovreas L."/>
            <person name="Rohde M."/>
            <person name="Galperin M.Y."/>
            <person name="Jogler C."/>
        </authorList>
    </citation>
    <scope>NUCLEOTIDE SEQUENCE [LARGE SCALE GENOMIC DNA]</scope>
    <source>
        <strain evidence="12 13">Poly41</strain>
    </source>
</reference>
<evidence type="ECO:0000256" key="10">
    <source>
        <dbReference type="SAM" id="SignalP"/>
    </source>
</evidence>
<dbReference type="GO" id="GO:0031176">
    <property type="term" value="F:endo-1,4-beta-xylanase activity"/>
    <property type="evidence" value="ECO:0007669"/>
    <property type="project" value="UniProtKB-EC"/>
</dbReference>
<gene>
    <name evidence="12" type="ORF">Poly41_12990</name>
</gene>
<dbReference type="Proteomes" id="UP000319143">
    <property type="component" value="Unassembled WGS sequence"/>
</dbReference>
<dbReference type="EC" id="3.2.1.8" evidence="9"/>
<evidence type="ECO:0000256" key="7">
    <source>
        <dbReference type="ARBA" id="ARBA00023295"/>
    </source>
</evidence>
<dbReference type="AlphaFoldDB" id="A0A5C6DZH5"/>
<feature type="domain" description="GH10" evidence="11">
    <location>
        <begin position="87"/>
        <end position="385"/>
    </location>
</feature>
<keyword evidence="8 9" id="KW-0624">Polysaccharide degradation</keyword>
<organism evidence="12 13">
    <name type="scientific">Novipirellula artificiosorum</name>
    <dbReference type="NCBI Taxonomy" id="2528016"/>
    <lineage>
        <taxon>Bacteria</taxon>
        <taxon>Pseudomonadati</taxon>
        <taxon>Planctomycetota</taxon>
        <taxon>Planctomycetia</taxon>
        <taxon>Pirellulales</taxon>
        <taxon>Pirellulaceae</taxon>
        <taxon>Novipirellula</taxon>
    </lineage>
</organism>
<proteinExistence type="inferred from homology"/>
<dbReference type="SUPFAM" id="SSF51445">
    <property type="entry name" value="(Trans)glycosidases"/>
    <property type="match status" value="1"/>
</dbReference>
<dbReference type="SMART" id="SM00633">
    <property type="entry name" value="Glyco_10"/>
    <property type="match status" value="1"/>
</dbReference>
<keyword evidence="5 9" id="KW-0378">Hydrolase</keyword>
<dbReference type="InterPro" id="IPR017853">
    <property type="entry name" value="GH"/>
</dbReference>
<protein>
    <recommendedName>
        <fullName evidence="9">Beta-xylanase</fullName>
        <ecNumber evidence="9">3.2.1.8</ecNumber>
    </recommendedName>
</protein>
<keyword evidence="4 10" id="KW-0732">Signal</keyword>
<feature type="chain" id="PRO_5022818706" description="Beta-xylanase" evidence="10">
    <location>
        <begin position="24"/>
        <end position="444"/>
    </location>
</feature>
<keyword evidence="6 9" id="KW-0119">Carbohydrate metabolism</keyword>
<dbReference type="PRINTS" id="PR00134">
    <property type="entry name" value="GLHYDRLASE10"/>
</dbReference>
<dbReference type="InterPro" id="IPR001000">
    <property type="entry name" value="GH10_dom"/>
</dbReference>
<dbReference type="OrthoDB" id="9809277at2"/>
<evidence type="ECO:0000256" key="8">
    <source>
        <dbReference type="ARBA" id="ARBA00023326"/>
    </source>
</evidence>
<dbReference type="EMBL" id="SJPV01000002">
    <property type="protein sequence ID" value="TWU40466.1"/>
    <property type="molecule type" value="Genomic_DNA"/>
</dbReference>
<dbReference type="PANTHER" id="PTHR31490">
    <property type="entry name" value="GLYCOSYL HYDROLASE"/>
    <property type="match status" value="1"/>
</dbReference>
<dbReference type="PROSITE" id="PS51760">
    <property type="entry name" value="GH10_2"/>
    <property type="match status" value="1"/>
</dbReference>
<evidence type="ECO:0000256" key="4">
    <source>
        <dbReference type="ARBA" id="ARBA00022729"/>
    </source>
</evidence>
<dbReference type="GO" id="GO:0045493">
    <property type="term" value="P:xylan catabolic process"/>
    <property type="evidence" value="ECO:0007669"/>
    <property type="project" value="UniProtKB-KW"/>
</dbReference>
<comment type="caution">
    <text evidence="12">The sequence shown here is derived from an EMBL/GenBank/DDBJ whole genome shotgun (WGS) entry which is preliminary data.</text>
</comment>
<keyword evidence="3 12" id="KW-0858">Xylan degradation</keyword>